<reference evidence="1" key="1">
    <citation type="submission" date="2016-02" db="EMBL/GenBank/DDBJ databases">
        <title>WGS assembly of Manihot esculenta.</title>
        <authorList>
            <person name="Bredeson J.V."/>
            <person name="Prochnik S.E."/>
            <person name="Lyons J.B."/>
            <person name="Schmutz J."/>
            <person name="Grimwood J."/>
            <person name="Vrebalov J."/>
            <person name="Bart R.S."/>
            <person name="Amuge T."/>
            <person name="Ferguson M.E."/>
            <person name="Green R."/>
            <person name="Putnam N."/>
            <person name="Stites J."/>
            <person name="Rounsley S."/>
            <person name="Rokhsar D.S."/>
        </authorList>
    </citation>
    <scope>NUCLEOTIDE SEQUENCE [LARGE SCALE GENOMIC DNA]</scope>
    <source>
        <tissue evidence="1">Leaf</tissue>
    </source>
</reference>
<evidence type="ECO:0000313" key="1">
    <source>
        <dbReference type="EMBL" id="OAY37487.1"/>
    </source>
</evidence>
<accession>A0A2C9V079</accession>
<gene>
    <name evidence="1" type="ORF">MANES_11G105700</name>
</gene>
<protein>
    <submittedName>
        <fullName evidence="1">Uncharacterized protein</fullName>
    </submittedName>
</protein>
<dbReference type="EMBL" id="CM004397">
    <property type="protein sequence ID" value="OAY37487.1"/>
    <property type="molecule type" value="Genomic_DNA"/>
</dbReference>
<dbReference type="AlphaFoldDB" id="A0A2C9V079"/>
<name>A0A2C9V079_MANES</name>
<proteinExistence type="predicted"/>
<organism evidence="1">
    <name type="scientific">Manihot esculenta</name>
    <name type="common">Cassava</name>
    <name type="synonym">Jatropha manihot</name>
    <dbReference type="NCBI Taxonomy" id="3983"/>
    <lineage>
        <taxon>Eukaryota</taxon>
        <taxon>Viridiplantae</taxon>
        <taxon>Streptophyta</taxon>
        <taxon>Embryophyta</taxon>
        <taxon>Tracheophyta</taxon>
        <taxon>Spermatophyta</taxon>
        <taxon>Magnoliopsida</taxon>
        <taxon>eudicotyledons</taxon>
        <taxon>Gunneridae</taxon>
        <taxon>Pentapetalae</taxon>
        <taxon>rosids</taxon>
        <taxon>fabids</taxon>
        <taxon>Malpighiales</taxon>
        <taxon>Euphorbiaceae</taxon>
        <taxon>Crotonoideae</taxon>
        <taxon>Manihoteae</taxon>
        <taxon>Manihot</taxon>
    </lineage>
</organism>
<sequence>MCLMLESLTCDITNSNTTSVIEESNHSFTSRCKGVAESAGSNNSRNCMIVSKFIKLDFSHFNCQEDPLGWLSRCEHLFQHRHTSIEEKVNMASFHLEEVA</sequence>